<dbReference type="RefSeq" id="WP_168446690.1">
    <property type="nucleotide sequence ID" value="NZ_JAAXOW010000001.1"/>
</dbReference>
<dbReference type="PANTHER" id="PTHR46796:SF6">
    <property type="entry name" value="ARAC SUBFAMILY"/>
    <property type="match status" value="1"/>
</dbReference>
<dbReference type="InterPro" id="IPR009057">
    <property type="entry name" value="Homeodomain-like_sf"/>
</dbReference>
<accession>A0A9X5FAQ8</accession>
<proteinExistence type="predicted"/>
<keyword evidence="2" id="KW-0238">DNA-binding</keyword>
<comment type="caution">
    <text evidence="5">The sequence shown here is derived from an EMBL/GenBank/DDBJ whole genome shotgun (WGS) entry which is preliminary data.</text>
</comment>
<evidence type="ECO:0000256" key="2">
    <source>
        <dbReference type="ARBA" id="ARBA00023125"/>
    </source>
</evidence>
<feature type="domain" description="HTH araC/xylS-type" evidence="4">
    <location>
        <begin position="228"/>
        <end position="328"/>
    </location>
</feature>
<gene>
    <name evidence="5" type="ORF">HF995_05220</name>
</gene>
<evidence type="ECO:0000313" key="5">
    <source>
        <dbReference type="EMBL" id="NKX92679.1"/>
    </source>
</evidence>
<dbReference type="Pfam" id="PF12833">
    <property type="entry name" value="HTH_18"/>
    <property type="match status" value="1"/>
</dbReference>
<keyword evidence="1" id="KW-0805">Transcription regulation</keyword>
<protein>
    <submittedName>
        <fullName evidence="5">Helix-turn-helix transcriptional regulator</fullName>
    </submittedName>
</protein>
<evidence type="ECO:0000256" key="3">
    <source>
        <dbReference type="ARBA" id="ARBA00023163"/>
    </source>
</evidence>
<dbReference type="Proteomes" id="UP000774283">
    <property type="component" value="Unassembled WGS sequence"/>
</dbReference>
<dbReference type="SMART" id="SM00342">
    <property type="entry name" value="HTH_ARAC"/>
    <property type="match status" value="1"/>
</dbReference>
<dbReference type="GO" id="GO:0043565">
    <property type="term" value="F:sequence-specific DNA binding"/>
    <property type="evidence" value="ECO:0007669"/>
    <property type="project" value="InterPro"/>
</dbReference>
<keyword evidence="6" id="KW-1185">Reference proteome</keyword>
<reference evidence="5 6" key="1">
    <citation type="submission" date="2020-04" db="EMBL/GenBank/DDBJ databases">
        <title>MicrobeNet Type strains.</title>
        <authorList>
            <person name="Nicholson A.C."/>
        </authorList>
    </citation>
    <scope>NUCLEOTIDE SEQUENCE [LARGE SCALE GENOMIC DNA]</scope>
    <source>
        <strain evidence="5 6">ATCC BAA-789</strain>
    </source>
</reference>
<dbReference type="Gene3D" id="1.10.10.60">
    <property type="entry name" value="Homeodomain-like"/>
    <property type="match status" value="1"/>
</dbReference>
<dbReference type="GO" id="GO:0003700">
    <property type="term" value="F:DNA-binding transcription factor activity"/>
    <property type="evidence" value="ECO:0007669"/>
    <property type="project" value="InterPro"/>
</dbReference>
<dbReference type="EMBL" id="JAAXOW010000001">
    <property type="protein sequence ID" value="NKX92679.1"/>
    <property type="molecule type" value="Genomic_DNA"/>
</dbReference>
<evidence type="ECO:0000259" key="4">
    <source>
        <dbReference type="PROSITE" id="PS01124"/>
    </source>
</evidence>
<dbReference type="PANTHER" id="PTHR46796">
    <property type="entry name" value="HTH-TYPE TRANSCRIPTIONAL ACTIVATOR RHAS-RELATED"/>
    <property type="match status" value="1"/>
</dbReference>
<organism evidence="5 6">
    <name type="scientific">Sanguibacter hominis ATCC BAA-789</name>
    <dbReference type="NCBI Taxonomy" id="1312740"/>
    <lineage>
        <taxon>Bacteria</taxon>
        <taxon>Bacillati</taxon>
        <taxon>Actinomycetota</taxon>
        <taxon>Actinomycetes</taxon>
        <taxon>Micrococcales</taxon>
        <taxon>Sanguibacteraceae</taxon>
        <taxon>Sanguibacter</taxon>
    </lineage>
</organism>
<dbReference type="InterPro" id="IPR018060">
    <property type="entry name" value="HTH_AraC"/>
</dbReference>
<keyword evidence="3" id="KW-0804">Transcription</keyword>
<dbReference type="SUPFAM" id="SSF46689">
    <property type="entry name" value="Homeodomain-like"/>
    <property type="match status" value="1"/>
</dbReference>
<dbReference type="PROSITE" id="PS01124">
    <property type="entry name" value="HTH_ARAC_FAMILY_2"/>
    <property type="match status" value="1"/>
</dbReference>
<name>A0A9X5FAQ8_9MICO</name>
<dbReference type="InterPro" id="IPR050204">
    <property type="entry name" value="AraC_XylS_family_regulators"/>
</dbReference>
<dbReference type="InterPro" id="IPR035418">
    <property type="entry name" value="AraC-bd_2"/>
</dbReference>
<sequence>MTSVDTIPGAVLQRQDRSTEEVLAWIAKMLPVGRRDVGAAEIAMLLTPLGWETSFPDPARARGVTTTVVEGRVVVMEYEGGPYTMQFRREGVPVPSGVRIAAMDILVEGAAVLVQGDQREQLGPGALIIHPPQGDHRIEWQSDHCRRMTILITTRVFGQLTGPVLRTSDIAVHDAPLAPAMLALASELLTPSDTHLAAAAGRALEELVNATVAAAIDHSQRDSTNLRARIREQLLARHHEANLDASEIARDLRISRRHLFAQYDGAADTFASELRRIRLNHAAEILASPDASITVRRVAKTTGFSSAEQLTRVFRERYGVPPSAYRAQALAAAGAPHANLRQA</sequence>
<evidence type="ECO:0000256" key="1">
    <source>
        <dbReference type="ARBA" id="ARBA00023015"/>
    </source>
</evidence>
<dbReference type="Pfam" id="PF14525">
    <property type="entry name" value="AraC_binding_2"/>
    <property type="match status" value="1"/>
</dbReference>
<evidence type="ECO:0000313" key="6">
    <source>
        <dbReference type="Proteomes" id="UP000774283"/>
    </source>
</evidence>
<dbReference type="AlphaFoldDB" id="A0A9X5FAQ8"/>